<evidence type="ECO:0000259" key="1">
    <source>
        <dbReference type="SMART" id="SM00894"/>
    </source>
</evidence>
<dbReference type="Proteomes" id="UP000317316">
    <property type="component" value="Unassembled WGS sequence"/>
</dbReference>
<accession>A0A544THW8</accession>
<dbReference type="AlphaFoldDB" id="A0A544THW8"/>
<organism evidence="2 3">
    <name type="scientific">Psychrobacillus lasiicapitis</name>
    <dbReference type="NCBI Taxonomy" id="1636719"/>
    <lineage>
        <taxon>Bacteria</taxon>
        <taxon>Bacillati</taxon>
        <taxon>Bacillota</taxon>
        <taxon>Bacilli</taxon>
        <taxon>Bacillales</taxon>
        <taxon>Bacillaceae</taxon>
        <taxon>Psychrobacillus</taxon>
    </lineage>
</organism>
<sequence length="82" mass="9152">MKYETPSKSKLVLLKEISENPQQVQKPTQQAVGNGLEVIPGAPTSFGNCKAMNEYYPIGVKKGHPAYISKQDRDKDNWACEQ</sequence>
<keyword evidence="3" id="KW-1185">Reference proteome</keyword>
<evidence type="ECO:0000313" key="2">
    <source>
        <dbReference type="EMBL" id="TQR17042.1"/>
    </source>
</evidence>
<feature type="domain" description="Excalibur calcium-binding" evidence="1">
    <location>
        <begin position="45"/>
        <end position="81"/>
    </location>
</feature>
<proteinExistence type="predicted"/>
<dbReference type="SMART" id="SM00894">
    <property type="entry name" value="Excalibur"/>
    <property type="match status" value="1"/>
</dbReference>
<dbReference type="OrthoDB" id="2735480at2"/>
<evidence type="ECO:0000313" key="3">
    <source>
        <dbReference type="Proteomes" id="UP000317316"/>
    </source>
</evidence>
<dbReference type="Pfam" id="PF05901">
    <property type="entry name" value="Excalibur"/>
    <property type="match status" value="1"/>
</dbReference>
<comment type="caution">
    <text evidence="2">The sequence shown here is derived from an EMBL/GenBank/DDBJ whole genome shotgun (WGS) entry which is preliminary data.</text>
</comment>
<dbReference type="InterPro" id="IPR008613">
    <property type="entry name" value="Excalibur_Ca-bd_domain"/>
</dbReference>
<reference evidence="2 3" key="1">
    <citation type="submission" date="2019-05" db="EMBL/GenBank/DDBJ databases">
        <title>Psychrobacillus vulpis sp. nov., a new species isolated from feces of a red fox that inhabits in The Tablas de Daimiel Natural Park, Albacete, Spain.</title>
        <authorList>
            <person name="Rodriguez M."/>
            <person name="Reina J.C."/>
            <person name="Bejar V."/>
            <person name="Llamas I."/>
        </authorList>
    </citation>
    <scope>NUCLEOTIDE SEQUENCE [LARGE SCALE GENOMIC DNA]</scope>
    <source>
        <strain evidence="2 3">NEAU-3TGS17</strain>
    </source>
</reference>
<name>A0A544THW8_9BACI</name>
<dbReference type="RefSeq" id="WP_142537284.1">
    <property type="nucleotide sequence ID" value="NZ_BMIE01000002.1"/>
</dbReference>
<gene>
    <name evidence="2" type="ORF">FG382_02500</name>
</gene>
<dbReference type="EMBL" id="VDGH01000001">
    <property type="protein sequence ID" value="TQR17042.1"/>
    <property type="molecule type" value="Genomic_DNA"/>
</dbReference>
<protein>
    <submittedName>
        <fullName evidence="2">Excalibur calcium-binding domain-containing protein</fullName>
    </submittedName>
</protein>